<keyword evidence="2" id="KW-1185">Reference proteome</keyword>
<dbReference type="RefSeq" id="WP_115868432.1">
    <property type="nucleotide sequence ID" value="NZ_QREG01000011.1"/>
</dbReference>
<dbReference type="Proteomes" id="UP000256779">
    <property type="component" value="Unassembled WGS sequence"/>
</dbReference>
<dbReference type="AlphaFoldDB" id="A0A3D9L3Q4"/>
<evidence type="ECO:0000313" key="1">
    <source>
        <dbReference type="EMBL" id="RED97904.1"/>
    </source>
</evidence>
<proteinExistence type="predicted"/>
<comment type="caution">
    <text evidence="1">The sequence shown here is derived from an EMBL/GenBank/DDBJ whole genome shotgun (WGS) entry which is preliminary data.</text>
</comment>
<accession>A0A3D9L3Q4</accession>
<organism evidence="1 2">
    <name type="scientific">Marinoscillum furvescens DSM 4134</name>
    <dbReference type="NCBI Taxonomy" id="1122208"/>
    <lineage>
        <taxon>Bacteria</taxon>
        <taxon>Pseudomonadati</taxon>
        <taxon>Bacteroidota</taxon>
        <taxon>Cytophagia</taxon>
        <taxon>Cytophagales</taxon>
        <taxon>Reichenbachiellaceae</taxon>
        <taxon>Marinoscillum</taxon>
    </lineage>
</organism>
<protein>
    <submittedName>
        <fullName evidence="1">Uncharacterized protein</fullName>
    </submittedName>
</protein>
<gene>
    <name evidence="1" type="ORF">C7460_11145</name>
</gene>
<dbReference type="EMBL" id="QREG01000011">
    <property type="protein sequence ID" value="RED97904.1"/>
    <property type="molecule type" value="Genomic_DNA"/>
</dbReference>
<sequence length="84" mass="9790">MFDGADFPKSLDEDVFDAWLEEGRSKKISYNFMLVVWNEFDGKYLPVYAEDRSAFTEYEQYGASNSHESLVAVYDLFSESRVHV</sequence>
<evidence type="ECO:0000313" key="2">
    <source>
        <dbReference type="Proteomes" id="UP000256779"/>
    </source>
</evidence>
<reference evidence="1 2" key="1">
    <citation type="submission" date="2018-07" db="EMBL/GenBank/DDBJ databases">
        <title>Genomic Encyclopedia of Type Strains, Phase IV (KMG-IV): sequencing the most valuable type-strain genomes for metagenomic binning, comparative biology and taxonomic classification.</title>
        <authorList>
            <person name="Goeker M."/>
        </authorList>
    </citation>
    <scope>NUCLEOTIDE SEQUENCE [LARGE SCALE GENOMIC DNA]</scope>
    <source>
        <strain evidence="1 2">DSM 4134</strain>
    </source>
</reference>
<dbReference type="OrthoDB" id="826073at2"/>
<name>A0A3D9L3Q4_MARFU</name>